<feature type="binding site" evidence="11">
    <location>
        <position position="207"/>
    </location>
    <ligand>
        <name>substrate</name>
    </ligand>
</feature>
<dbReference type="PRINTS" id="PR01099">
    <property type="entry name" value="HYETHTZKNASE"/>
</dbReference>
<dbReference type="GO" id="GO:0004417">
    <property type="term" value="F:hydroxyethylthiazole kinase activity"/>
    <property type="evidence" value="ECO:0007669"/>
    <property type="project" value="UniProtKB-UniRule"/>
</dbReference>
<dbReference type="HAMAP" id="MF_00228">
    <property type="entry name" value="Thz_kinase"/>
    <property type="match status" value="1"/>
</dbReference>
<keyword evidence="9 11" id="KW-0460">Magnesium</keyword>
<name>A0A6M8IW79_9ACTN</name>
<evidence type="ECO:0000256" key="7">
    <source>
        <dbReference type="ARBA" id="ARBA00022777"/>
    </source>
</evidence>
<dbReference type="AlphaFoldDB" id="A0A6M8IW79"/>
<evidence type="ECO:0000256" key="1">
    <source>
        <dbReference type="ARBA" id="ARBA00001771"/>
    </source>
</evidence>
<accession>A0A6M8IW79</accession>
<evidence type="ECO:0000313" key="13">
    <source>
        <dbReference type="Proteomes" id="UP000503297"/>
    </source>
</evidence>
<dbReference type="EC" id="2.7.1.50" evidence="11"/>
<dbReference type="InterPro" id="IPR000417">
    <property type="entry name" value="Hyethyz_kinase"/>
</dbReference>
<evidence type="ECO:0000256" key="10">
    <source>
        <dbReference type="ARBA" id="ARBA00022977"/>
    </source>
</evidence>
<evidence type="ECO:0000313" key="12">
    <source>
        <dbReference type="EMBL" id="QKF06925.1"/>
    </source>
</evidence>
<evidence type="ECO:0000256" key="11">
    <source>
        <dbReference type="HAMAP-Rule" id="MF_00228"/>
    </source>
</evidence>
<dbReference type="EMBL" id="CP053716">
    <property type="protein sequence ID" value="QKF06925.1"/>
    <property type="molecule type" value="Genomic_DNA"/>
</dbReference>
<dbReference type="GO" id="GO:0009229">
    <property type="term" value="P:thiamine diphosphate biosynthetic process"/>
    <property type="evidence" value="ECO:0007669"/>
    <property type="project" value="UniProtKB-UniRule"/>
</dbReference>
<dbReference type="GO" id="GO:0000287">
    <property type="term" value="F:magnesium ion binding"/>
    <property type="evidence" value="ECO:0007669"/>
    <property type="project" value="UniProtKB-UniRule"/>
</dbReference>
<organism evidence="12 13">
    <name type="scientific">Berryella wangjianweii</name>
    <dbReference type="NCBI Taxonomy" id="2734634"/>
    <lineage>
        <taxon>Bacteria</taxon>
        <taxon>Bacillati</taxon>
        <taxon>Actinomycetota</taxon>
        <taxon>Coriobacteriia</taxon>
        <taxon>Eggerthellales</taxon>
        <taxon>Eggerthellaceae</taxon>
        <taxon>Berryella</taxon>
    </lineage>
</organism>
<dbReference type="GO" id="GO:0005524">
    <property type="term" value="F:ATP binding"/>
    <property type="evidence" value="ECO:0007669"/>
    <property type="project" value="UniProtKB-UniRule"/>
</dbReference>
<sequence>MSEAPATLHARISQAAREVRATCPLAGSITNAVTVNLVANAQLAAGGSAAMVYLADEALALTQVGGAFYVNLGTLLPCHAQSIPAAARALRDLARPLVLDPVGIGLGELRGQILDELRDAPPAIVRCNASEAIALARQWGLLEGDEAQGPRGVDAQDAVDDARAAAQAIARFIDGAVAVSGETDLVASADRVVEVEGGSPLMTKVTGMGCSLGGVAAVYAAVTDPFTAALAAAAHYKVAGTRAQRDCAGPASFQLAFVDALHAIGPDELAAEAVLRERGR</sequence>
<comment type="catalytic activity">
    <reaction evidence="1 11">
        <text>5-(2-hydroxyethyl)-4-methylthiazole + ATP = 4-methyl-5-(2-phosphooxyethyl)-thiazole + ADP + H(+)</text>
        <dbReference type="Rhea" id="RHEA:24212"/>
        <dbReference type="ChEBI" id="CHEBI:15378"/>
        <dbReference type="ChEBI" id="CHEBI:17957"/>
        <dbReference type="ChEBI" id="CHEBI:30616"/>
        <dbReference type="ChEBI" id="CHEBI:58296"/>
        <dbReference type="ChEBI" id="CHEBI:456216"/>
        <dbReference type="EC" id="2.7.1.50"/>
    </reaction>
</comment>
<dbReference type="UniPathway" id="UPA00060">
    <property type="reaction ID" value="UER00139"/>
</dbReference>
<dbReference type="Gene3D" id="3.40.1190.20">
    <property type="match status" value="1"/>
</dbReference>
<keyword evidence="13" id="KW-1185">Reference proteome</keyword>
<dbReference type="SUPFAM" id="SSF53613">
    <property type="entry name" value="Ribokinase-like"/>
    <property type="match status" value="1"/>
</dbReference>
<evidence type="ECO:0000256" key="3">
    <source>
        <dbReference type="ARBA" id="ARBA00004868"/>
    </source>
</evidence>
<gene>
    <name evidence="11" type="primary">thiM</name>
    <name evidence="12" type="ORF">HLV38_01390</name>
</gene>
<evidence type="ECO:0000256" key="8">
    <source>
        <dbReference type="ARBA" id="ARBA00022840"/>
    </source>
</evidence>
<dbReference type="Proteomes" id="UP000503297">
    <property type="component" value="Chromosome"/>
</dbReference>
<feature type="binding site" evidence="11">
    <location>
        <position position="126"/>
    </location>
    <ligand>
        <name>ATP</name>
        <dbReference type="ChEBI" id="CHEBI:30616"/>
    </ligand>
</feature>
<keyword evidence="8 11" id="KW-0067">ATP-binding</keyword>
<dbReference type="RefSeq" id="WP_173163621.1">
    <property type="nucleotide sequence ID" value="NZ_CP053716.1"/>
</dbReference>
<feature type="binding site" evidence="11">
    <location>
        <position position="51"/>
    </location>
    <ligand>
        <name>substrate</name>
    </ligand>
</feature>
<keyword evidence="6 11" id="KW-0547">Nucleotide-binding</keyword>
<evidence type="ECO:0000256" key="5">
    <source>
        <dbReference type="ARBA" id="ARBA00022723"/>
    </source>
</evidence>
<dbReference type="GO" id="GO:0009228">
    <property type="term" value="P:thiamine biosynthetic process"/>
    <property type="evidence" value="ECO:0007669"/>
    <property type="project" value="UniProtKB-KW"/>
</dbReference>
<evidence type="ECO:0000256" key="6">
    <source>
        <dbReference type="ARBA" id="ARBA00022741"/>
    </source>
</evidence>
<keyword evidence="7 11" id="KW-0418">Kinase</keyword>
<keyword evidence="4 11" id="KW-0808">Transferase</keyword>
<evidence type="ECO:0000256" key="2">
    <source>
        <dbReference type="ARBA" id="ARBA00001946"/>
    </source>
</evidence>
<reference evidence="13" key="1">
    <citation type="submission" date="2020-05" db="EMBL/GenBank/DDBJ databases">
        <title>Novel species in genus Nocardioides.</title>
        <authorList>
            <person name="Zhang G."/>
        </authorList>
    </citation>
    <scope>NUCLEOTIDE SEQUENCE [LARGE SCALE GENOMIC DNA]</scope>
    <source>
        <strain evidence="13">zg-1050</strain>
    </source>
</reference>
<dbReference type="PIRSF" id="PIRSF000513">
    <property type="entry name" value="Thz_kinase"/>
    <property type="match status" value="1"/>
</dbReference>
<proteinExistence type="inferred from homology"/>
<feature type="binding site" evidence="11">
    <location>
        <position position="180"/>
    </location>
    <ligand>
        <name>ATP</name>
        <dbReference type="ChEBI" id="CHEBI:30616"/>
    </ligand>
</feature>
<comment type="cofactor">
    <cofactor evidence="2 11">
        <name>Mg(2+)</name>
        <dbReference type="ChEBI" id="CHEBI:18420"/>
    </cofactor>
</comment>
<dbReference type="InterPro" id="IPR029056">
    <property type="entry name" value="Ribokinase-like"/>
</dbReference>
<protein>
    <recommendedName>
        <fullName evidence="11">Hydroxyethylthiazole kinase</fullName>
        <ecNumber evidence="11">2.7.1.50</ecNumber>
    </recommendedName>
    <alternativeName>
        <fullName evidence="11">4-methyl-5-beta-hydroxyethylthiazole kinase</fullName>
        <shortName evidence="11">TH kinase</shortName>
        <shortName evidence="11">Thz kinase</shortName>
    </alternativeName>
</protein>
<keyword evidence="10 11" id="KW-0784">Thiamine biosynthesis</keyword>
<evidence type="ECO:0000256" key="9">
    <source>
        <dbReference type="ARBA" id="ARBA00022842"/>
    </source>
</evidence>
<comment type="function">
    <text evidence="11">Catalyzes the phosphorylation of the hydroxyl group of 4-methyl-5-beta-hydroxyethylthiazole (THZ).</text>
</comment>
<evidence type="ECO:0000256" key="4">
    <source>
        <dbReference type="ARBA" id="ARBA00022679"/>
    </source>
</evidence>
<keyword evidence="5 11" id="KW-0479">Metal-binding</keyword>
<comment type="pathway">
    <text evidence="3 11">Cofactor biosynthesis; thiamine diphosphate biosynthesis; 4-methyl-5-(2-phosphoethyl)-thiazole from 5-(2-hydroxyethyl)-4-methylthiazole: step 1/1.</text>
</comment>
<dbReference type="KEGG" id="bwa:HLV38_01390"/>
<dbReference type="Pfam" id="PF02110">
    <property type="entry name" value="HK"/>
    <property type="match status" value="1"/>
</dbReference>
<comment type="similarity">
    <text evidence="11">Belongs to the Thz kinase family.</text>
</comment>